<dbReference type="Pfam" id="PF03144">
    <property type="entry name" value="GTP_EFTU_D2"/>
    <property type="match status" value="1"/>
</dbReference>
<dbReference type="SMART" id="SM00889">
    <property type="entry name" value="EFG_IV"/>
    <property type="match status" value="1"/>
</dbReference>
<dbReference type="Gene3D" id="3.30.70.870">
    <property type="entry name" value="Elongation Factor G (Translational Gtpase), domain 3"/>
    <property type="match status" value="1"/>
</dbReference>
<dbReference type="Pfam" id="PF03764">
    <property type="entry name" value="EFG_IV"/>
    <property type="match status" value="1"/>
</dbReference>
<feature type="compositionally biased region" description="Acidic residues" evidence="8">
    <location>
        <begin position="33"/>
        <end position="44"/>
    </location>
</feature>
<dbReference type="InterPro" id="IPR000640">
    <property type="entry name" value="EFG_V-like"/>
</dbReference>
<dbReference type="InterPro" id="IPR009000">
    <property type="entry name" value="Transl_B-barrel_sf"/>
</dbReference>
<evidence type="ECO:0000256" key="4">
    <source>
        <dbReference type="ARBA" id="ARBA00023134"/>
    </source>
</evidence>
<dbReference type="KEGG" id="ctp:CTRG_01611"/>
<dbReference type="GO" id="GO:0030623">
    <property type="term" value="F:U5 snRNA binding"/>
    <property type="evidence" value="ECO:0007669"/>
    <property type="project" value="EnsemblFungi"/>
</dbReference>
<dbReference type="FunFam" id="3.30.70.870:FF:000002">
    <property type="entry name" value="Translation elongation factor 2"/>
    <property type="match status" value="1"/>
</dbReference>
<dbReference type="InterPro" id="IPR005225">
    <property type="entry name" value="Small_GTP-bd"/>
</dbReference>
<dbReference type="InterPro" id="IPR020568">
    <property type="entry name" value="Ribosomal_Su5_D2-typ_SF"/>
</dbReference>
<reference evidence="10 11" key="1">
    <citation type="journal article" date="2009" name="Nature">
        <title>Evolution of pathogenicity and sexual reproduction in eight Candida genomes.</title>
        <authorList>
            <person name="Butler G."/>
            <person name="Rasmussen M.D."/>
            <person name="Lin M.F."/>
            <person name="Santos M.A."/>
            <person name="Sakthikumar S."/>
            <person name="Munro C.A."/>
            <person name="Rheinbay E."/>
            <person name="Grabherr M."/>
            <person name="Forche A."/>
            <person name="Reedy J.L."/>
            <person name="Agrafioti I."/>
            <person name="Arnaud M.B."/>
            <person name="Bates S."/>
            <person name="Brown A.J."/>
            <person name="Brunke S."/>
            <person name="Costanzo M.C."/>
            <person name="Fitzpatrick D.A."/>
            <person name="de Groot P.W."/>
            <person name="Harris D."/>
            <person name="Hoyer L.L."/>
            <person name="Hube B."/>
            <person name="Klis F.M."/>
            <person name="Kodira C."/>
            <person name="Lennard N."/>
            <person name="Logue M.E."/>
            <person name="Martin R."/>
            <person name="Neiman A.M."/>
            <person name="Nikolaou E."/>
            <person name="Quail M.A."/>
            <person name="Quinn J."/>
            <person name="Santos M.C."/>
            <person name="Schmitzberger F.F."/>
            <person name="Sherlock G."/>
            <person name="Shah P."/>
            <person name="Silverstein K.A."/>
            <person name="Skrzypek M.S."/>
            <person name="Soll D."/>
            <person name="Staggs R."/>
            <person name="Stansfield I."/>
            <person name="Stumpf M.P."/>
            <person name="Sudbery P.E."/>
            <person name="Srikantha T."/>
            <person name="Zeng Q."/>
            <person name="Berman J."/>
            <person name="Berriman M."/>
            <person name="Heitman J."/>
            <person name="Gow N.A."/>
            <person name="Lorenz M.C."/>
            <person name="Birren B.W."/>
            <person name="Kellis M."/>
            <person name="Cuomo C.A."/>
        </authorList>
    </citation>
    <scope>NUCLEOTIDE SEQUENCE [LARGE SCALE GENOMIC DNA]</scope>
    <source>
        <strain evidence="11">ATCC MYA-3404 / T1</strain>
    </source>
</reference>
<organism evidence="10 11">
    <name type="scientific">Candida tropicalis (strain ATCC MYA-3404 / T1)</name>
    <name type="common">Yeast</name>
    <dbReference type="NCBI Taxonomy" id="294747"/>
    <lineage>
        <taxon>Eukaryota</taxon>
        <taxon>Fungi</taxon>
        <taxon>Dikarya</taxon>
        <taxon>Ascomycota</taxon>
        <taxon>Saccharomycotina</taxon>
        <taxon>Pichiomycetes</taxon>
        <taxon>Debaryomycetaceae</taxon>
        <taxon>Candida/Lodderomyces clade</taxon>
        <taxon>Candida</taxon>
    </lineage>
</organism>
<keyword evidence="2" id="KW-0507">mRNA processing</keyword>
<evidence type="ECO:0000313" key="10">
    <source>
        <dbReference type="EMBL" id="EER34750.1"/>
    </source>
</evidence>
<dbReference type="OrthoDB" id="364892at2759"/>
<evidence type="ECO:0000256" key="7">
    <source>
        <dbReference type="ARBA" id="ARBA00055641"/>
    </source>
</evidence>
<dbReference type="GO" id="GO:0005525">
    <property type="term" value="F:GTP binding"/>
    <property type="evidence" value="ECO:0007669"/>
    <property type="project" value="UniProtKB-KW"/>
</dbReference>
<dbReference type="SUPFAM" id="SSF50447">
    <property type="entry name" value="Translation proteins"/>
    <property type="match status" value="1"/>
</dbReference>
<keyword evidence="11" id="KW-1185">Reference proteome</keyword>
<dbReference type="Gene3D" id="2.40.30.10">
    <property type="entry name" value="Translation factors"/>
    <property type="match status" value="1"/>
</dbReference>
<dbReference type="GO" id="GO:0071007">
    <property type="term" value="C:U2-type catalytic step 2 spliceosome"/>
    <property type="evidence" value="ECO:0007669"/>
    <property type="project" value="TreeGrafter"/>
</dbReference>
<dbReference type="RefSeq" id="XP_002547305.1">
    <property type="nucleotide sequence ID" value="XM_002547259.1"/>
</dbReference>
<evidence type="ECO:0000256" key="5">
    <source>
        <dbReference type="ARBA" id="ARBA00023187"/>
    </source>
</evidence>
<dbReference type="GO" id="GO:0003924">
    <property type="term" value="F:GTPase activity"/>
    <property type="evidence" value="ECO:0007669"/>
    <property type="project" value="EnsemblFungi"/>
</dbReference>
<dbReference type="eggNOG" id="KOG0468">
    <property type="taxonomic scope" value="Eukaryota"/>
</dbReference>
<evidence type="ECO:0000256" key="6">
    <source>
        <dbReference type="ARBA" id="ARBA00023242"/>
    </source>
</evidence>
<evidence type="ECO:0000259" key="9">
    <source>
        <dbReference type="PROSITE" id="PS51722"/>
    </source>
</evidence>
<dbReference type="PRINTS" id="PR00315">
    <property type="entry name" value="ELONGATNFCT"/>
</dbReference>
<accession>C5M6Y0</accession>
<dbReference type="InterPro" id="IPR004161">
    <property type="entry name" value="EFTu-like_2"/>
</dbReference>
<name>C5M6Y0_CANTT</name>
<keyword evidence="5" id="KW-0508">mRNA splicing</keyword>
<dbReference type="InterPro" id="IPR000795">
    <property type="entry name" value="T_Tr_GTP-bd_dom"/>
</dbReference>
<dbReference type="Gene3D" id="3.40.50.300">
    <property type="entry name" value="P-loop containing nucleotide triphosphate hydrolases"/>
    <property type="match status" value="1"/>
</dbReference>
<evidence type="ECO:0000256" key="3">
    <source>
        <dbReference type="ARBA" id="ARBA00022741"/>
    </source>
</evidence>
<dbReference type="GO" id="GO:0046540">
    <property type="term" value="C:U4/U6 x U5 tri-snRNP complex"/>
    <property type="evidence" value="ECO:0007669"/>
    <property type="project" value="EnsemblFungi"/>
</dbReference>
<feature type="domain" description="Tr-type G" evidence="9">
    <location>
        <begin position="121"/>
        <end position="442"/>
    </location>
</feature>
<dbReference type="GO" id="GO:0005682">
    <property type="term" value="C:U5 snRNP"/>
    <property type="evidence" value="ECO:0007669"/>
    <property type="project" value="EnsemblFungi"/>
</dbReference>
<dbReference type="Pfam" id="PF00009">
    <property type="entry name" value="GTP_EFTU"/>
    <property type="match status" value="1"/>
</dbReference>
<sequence>MDSDDDLYDEFGNYIGGSDAENSNDDLPSVIDEQSDHEEQQEERDENHQSSSTSLIKSTIDSNTSETIYIGQDQEISNEPVIKPIEEKKMKIEYSTNNLNKLPELIYSRDYLISTMNSIPERIRNLAILGNLGCGKTTFIDSLILFTHSPSISIKNNLKNFKPLRFMDNHKLEIDREASIKSSCVCLLLEDMKNRSHVVNLIDTPGHVDFNDEVLSTLNTVDGVVLMIDVVDGLTSRDKLLVDEIIKRNLPIVLVLNKLDKLILDLRLPVKDSYLKLQYIIDDINDYIESHPLITTYSNHKELSPELNNVIFASSTFEVSFTLQSFANLYNSDVEFSGKLWGDYYYDVENYKFTTDSQNNKLPRSFISFVLEPIYKIVTYTITAEPSDKKLGKLLWDNFGVSLHKSDYKKDPQVLLKTVFKAIFDNHCGLVDVITKSLPSPQKSKTRLLRGTPDKDIPVDVLAEVTKLIESTDGKSFNSLVRIHKGSIKLGDKIKVYGENFNEDKEDYKIEKVRGIYLPCGRYKVPINEANTGCIVILEGIDSIIKKGATITGSMENLDYIFDIPKYSINSVFKVAIEPENPSELPILLEGLRKINKNYLSSIINVEESGEHIILAPGEFYMDCILHDLRFFFTNDLEIKVSDIMAKFSETCIESSFTKIGISNPSKDIKISITAEPIEDFKLSNAIESERINLDQMSTREISKILRQEFNWDSLASRSIWAFGPNDLITPDILLDDTLESEISKSELNNYKNSIIQGFKWSVNQGPLCDEPIRNTKFKILDVITNNNDLSLINGTNNLASQIIPISRRACYTGFLTAKPRLMEPIYKLISKCTHKSINVIKKLLQQRRGFIDSVEPIPGTPYFEIIGYLPVNDSAGLTTDLKLHSQGQAIMSLVFSNWEIVPGDPLDVNVELPNLKPVPEESLARDFMLKTRRRKGLTGEPTLQKYIDSELYIKLKEKGFVL</sequence>
<evidence type="ECO:0000256" key="8">
    <source>
        <dbReference type="SAM" id="MobiDB-lite"/>
    </source>
</evidence>
<dbReference type="CDD" id="cd04090">
    <property type="entry name" value="EF2_II_snRNP"/>
    <property type="match status" value="1"/>
</dbReference>
<keyword evidence="3" id="KW-0547">Nucleotide-binding</keyword>
<dbReference type="SUPFAM" id="SSF54980">
    <property type="entry name" value="EF-G C-terminal domain-like"/>
    <property type="match status" value="2"/>
</dbReference>
<dbReference type="Gene3D" id="3.30.230.10">
    <property type="match status" value="1"/>
</dbReference>
<dbReference type="InterPro" id="IPR035647">
    <property type="entry name" value="EFG_III/V"/>
</dbReference>
<dbReference type="Gene3D" id="3.30.70.240">
    <property type="match status" value="1"/>
</dbReference>
<dbReference type="GO" id="GO:0000349">
    <property type="term" value="P:generation of catalytic spliceosome for first transesterification step"/>
    <property type="evidence" value="ECO:0007669"/>
    <property type="project" value="EnsemblFungi"/>
</dbReference>
<dbReference type="GO" id="GO:0005829">
    <property type="term" value="C:cytosol"/>
    <property type="evidence" value="ECO:0007669"/>
    <property type="project" value="TreeGrafter"/>
</dbReference>
<dbReference type="FunFam" id="3.40.50.300:FF:000646">
    <property type="entry name" value="U5 small nuclear ribonucleoprotein component"/>
    <property type="match status" value="1"/>
</dbReference>
<dbReference type="Pfam" id="PF00679">
    <property type="entry name" value="EFG_C"/>
    <property type="match status" value="1"/>
</dbReference>
<dbReference type="AlphaFoldDB" id="C5M6Y0"/>
<dbReference type="GO" id="GO:0000244">
    <property type="term" value="P:spliceosomal tri-snRNP complex assembly"/>
    <property type="evidence" value="ECO:0007669"/>
    <property type="project" value="EnsemblFungi"/>
</dbReference>
<dbReference type="InterPro" id="IPR005517">
    <property type="entry name" value="Transl_elong_EFG/EF2_IV"/>
</dbReference>
<keyword evidence="4" id="KW-0342">GTP-binding</keyword>
<dbReference type="STRING" id="294747.C5M6Y0"/>
<dbReference type="CDD" id="cd01683">
    <property type="entry name" value="EF2_IV_snRNP"/>
    <property type="match status" value="1"/>
</dbReference>
<evidence type="ECO:0000313" key="11">
    <source>
        <dbReference type="Proteomes" id="UP000002037"/>
    </source>
</evidence>
<dbReference type="GO" id="GO:0000388">
    <property type="term" value="P:spliceosome conformational change to release U4 (or U4atac) and U1 (or U11)"/>
    <property type="evidence" value="ECO:0007669"/>
    <property type="project" value="EnsemblFungi"/>
</dbReference>
<feature type="compositionally biased region" description="Polar residues" evidence="8">
    <location>
        <begin position="49"/>
        <end position="58"/>
    </location>
</feature>
<dbReference type="NCBIfam" id="TIGR00231">
    <property type="entry name" value="small_GTP"/>
    <property type="match status" value="1"/>
</dbReference>
<comment type="function">
    <text evidence="7">Component of the U5 snRNP complex required for pre-mRNA splicing. Binds GTP.</text>
</comment>
<dbReference type="Gene3D" id="3.90.1430.10">
    <property type="entry name" value="Yeast translation eEF2 (G' domain)"/>
    <property type="match status" value="1"/>
</dbReference>
<dbReference type="GeneID" id="8301261"/>
<gene>
    <name evidence="10" type="ORF">CTRG_01611</name>
</gene>
<comment type="subcellular location">
    <subcellularLocation>
        <location evidence="1">Nucleus</location>
    </subcellularLocation>
</comment>
<dbReference type="PROSITE" id="PS51722">
    <property type="entry name" value="G_TR_2"/>
    <property type="match status" value="1"/>
</dbReference>
<feature type="region of interest" description="Disordered" evidence="8">
    <location>
        <begin position="1"/>
        <end position="58"/>
    </location>
</feature>
<dbReference type="SMART" id="SM00838">
    <property type="entry name" value="EFG_C"/>
    <property type="match status" value="1"/>
</dbReference>
<dbReference type="GO" id="GO:0000974">
    <property type="term" value="C:Prp19 complex"/>
    <property type="evidence" value="ECO:0007669"/>
    <property type="project" value="EnsemblFungi"/>
</dbReference>
<dbReference type="PANTHER" id="PTHR42908">
    <property type="entry name" value="TRANSLATION ELONGATION FACTOR-RELATED"/>
    <property type="match status" value="1"/>
</dbReference>
<dbReference type="PANTHER" id="PTHR42908:SF6">
    <property type="entry name" value="116 KDA U5 SMALL NUCLEAR RIBONUCLEOPROTEIN COMPONENT"/>
    <property type="match status" value="1"/>
</dbReference>
<dbReference type="HOGENOM" id="CLU_002794_11_2_1"/>
<dbReference type="SUPFAM" id="SSF52540">
    <property type="entry name" value="P-loop containing nucleoside triphosphate hydrolases"/>
    <property type="match status" value="1"/>
</dbReference>
<dbReference type="SUPFAM" id="SSF54211">
    <property type="entry name" value="Ribosomal protein S5 domain 2-like"/>
    <property type="match status" value="1"/>
</dbReference>
<keyword evidence="6" id="KW-0539">Nucleus</keyword>
<dbReference type="InterPro" id="IPR014721">
    <property type="entry name" value="Ribsml_uS5_D2-typ_fold_subgr"/>
</dbReference>
<evidence type="ECO:0000256" key="2">
    <source>
        <dbReference type="ARBA" id="ARBA00022664"/>
    </source>
</evidence>
<dbReference type="VEuPathDB" id="FungiDB:CTRG_01611"/>
<protein>
    <recommendedName>
        <fullName evidence="9">Tr-type G domain-containing protein</fullName>
    </recommendedName>
</protein>
<proteinExistence type="predicted"/>
<dbReference type="Proteomes" id="UP000002037">
    <property type="component" value="Unassembled WGS sequence"/>
</dbReference>
<dbReference type="InterPro" id="IPR027417">
    <property type="entry name" value="P-loop_NTPase"/>
</dbReference>
<dbReference type="EMBL" id="GG692396">
    <property type="protein sequence ID" value="EER34750.1"/>
    <property type="molecule type" value="Genomic_DNA"/>
</dbReference>
<evidence type="ECO:0000256" key="1">
    <source>
        <dbReference type="ARBA" id="ARBA00004123"/>
    </source>
</evidence>